<gene>
    <name evidence="2" type="ORF">Aconfl_35490</name>
</gene>
<dbReference type="SUPFAM" id="SSF49464">
    <property type="entry name" value="Carboxypeptidase regulatory domain-like"/>
    <property type="match status" value="1"/>
</dbReference>
<accession>A0ABQ6PSC9</accession>
<feature type="signal peptide" evidence="1">
    <location>
        <begin position="1"/>
        <end position="30"/>
    </location>
</feature>
<sequence length="547" mass="60863">MKAVNSSFCGFSRLLFVVLAAWLVSFASQAQEVPFLEKKLTVSFDQEPVESVLKKLEQEAACRFSYSPSVLEVKRNFSGNFENRPLREVLETVFSGEVQFKTKGNYVILTPKPKKEEVVISGYVVDEKGQGIRNATIYDPITLKSSTTDQFGYFELEVKNPAEENFQLIVNKKNYSDTLLLERKSAFQKIRLKADEIDWQKLGKSVSESAKEVWFWTKDSKGVRNSQNLDSTLSRKVQFTLVPFVGSNKKISGAVVNDFSFNLIGGYSGGTRVAELGGVFNIDRGNVSWVQLAGLYNQVGGQTRGIQWSGLVNMALDSVKAFQAAGLINLTTESLQGVQAAGFINYAHQDVQGVQMSAFLNRGRKVSGLQLGLVNVADSLSGVSLGLINWVRNGYRTLEFGANEMLPLNLSFRSGTRRLYNFFQAGFRPESLDTPTWSFGYGIGTSPRLGKNSFLNLELSADQISNGSVQALNLVSKAYAGIEFRLQKNFGLFAGPTLNWRRYDTGFSGHPELFSYTDPSIFHESENAERGLASQLWMGFRAGFRFF</sequence>
<protein>
    <submittedName>
        <fullName evidence="2">Uncharacterized protein</fullName>
    </submittedName>
</protein>
<name>A0ABQ6PSC9_9BACT</name>
<evidence type="ECO:0000313" key="2">
    <source>
        <dbReference type="EMBL" id="GMQ30906.1"/>
    </source>
</evidence>
<dbReference type="EMBL" id="BTPD01000013">
    <property type="protein sequence ID" value="GMQ30906.1"/>
    <property type="molecule type" value="Genomic_DNA"/>
</dbReference>
<feature type="chain" id="PRO_5046418260" evidence="1">
    <location>
        <begin position="31"/>
        <end position="547"/>
    </location>
</feature>
<dbReference type="Proteomes" id="UP001338309">
    <property type="component" value="Unassembled WGS sequence"/>
</dbReference>
<dbReference type="InterPro" id="IPR008969">
    <property type="entry name" value="CarboxyPept-like_regulatory"/>
</dbReference>
<evidence type="ECO:0000256" key="1">
    <source>
        <dbReference type="SAM" id="SignalP"/>
    </source>
</evidence>
<comment type="caution">
    <text evidence="2">The sequence shown here is derived from an EMBL/GenBank/DDBJ whole genome shotgun (WGS) entry which is preliminary data.</text>
</comment>
<organism evidence="2 3">
    <name type="scientific">Algoriphagus confluentis</name>
    <dbReference type="NCBI Taxonomy" id="1697556"/>
    <lineage>
        <taxon>Bacteria</taxon>
        <taxon>Pseudomonadati</taxon>
        <taxon>Bacteroidota</taxon>
        <taxon>Cytophagia</taxon>
        <taxon>Cytophagales</taxon>
        <taxon>Cyclobacteriaceae</taxon>
        <taxon>Algoriphagus</taxon>
    </lineage>
</organism>
<reference evidence="2 3" key="1">
    <citation type="submission" date="2023-08" db="EMBL/GenBank/DDBJ databases">
        <title>Draft genome sequence of Algoriphagus confluentis.</title>
        <authorList>
            <person name="Takatani N."/>
            <person name="Hosokawa M."/>
            <person name="Sawabe T."/>
        </authorList>
    </citation>
    <scope>NUCLEOTIDE SEQUENCE [LARGE SCALE GENOMIC DNA]</scope>
    <source>
        <strain evidence="2 3">NBRC 111222</strain>
    </source>
</reference>
<keyword evidence="3" id="KW-1185">Reference proteome</keyword>
<evidence type="ECO:0000313" key="3">
    <source>
        <dbReference type="Proteomes" id="UP001338309"/>
    </source>
</evidence>
<keyword evidence="1" id="KW-0732">Signal</keyword>
<dbReference type="Gene3D" id="3.55.50.30">
    <property type="match status" value="1"/>
</dbReference>
<proteinExistence type="predicted"/>
<dbReference type="RefSeq" id="WP_338225611.1">
    <property type="nucleotide sequence ID" value="NZ_BTPD01000013.1"/>
</dbReference>